<accession>A0ABX0JD14</accession>
<dbReference type="RefSeq" id="WP_166153452.1">
    <property type="nucleotide sequence ID" value="NZ_JAAOIW010000011.1"/>
</dbReference>
<protein>
    <submittedName>
        <fullName evidence="2">Uncharacterized protein</fullName>
    </submittedName>
</protein>
<reference evidence="2" key="1">
    <citation type="submission" date="2020-03" db="EMBL/GenBank/DDBJ databases">
        <title>Draft sequencing of Paenibacilllus sp. S3N08.</title>
        <authorList>
            <person name="Kim D.-U."/>
        </authorList>
    </citation>
    <scope>NUCLEOTIDE SEQUENCE</scope>
    <source>
        <strain evidence="2">S3N08</strain>
    </source>
</reference>
<name>A0ABX0JD14_9BACL</name>
<comment type="caution">
    <text evidence="2">The sequence shown here is derived from an EMBL/GenBank/DDBJ whole genome shotgun (WGS) entry which is preliminary data.</text>
</comment>
<organism evidence="2 3">
    <name type="scientific">Paenibacillus agricola</name>
    <dbReference type="NCBI Taxonomy" id="2716264"/>
    <lineage>
        <taxon>Bacteria</taxon>
        <taxon>Bacillati</taxon>
        <taxon>Bacillota</taxon>
        <taxon>Bacilli</taxon>
        <taxon>Bacillales</taxon>
        <taxon>Paenibacillaceae</taxon>
        <taxon>Paenibacillus</taxon>
    </lineage>
</organism>
<evidence type="ECO:0000256" key="1">
    <source>
        <dbReference type="SAM" id="Phobius"/>
    </source>
</evidence>
<evidence type="ECO:0000313" key="2">
    <source>
        <dbReference type="EMBL" id="NHN33139.1"/>
    </source>
</evidence>
<proteinExistence type="predicted"/>
<gene>
    <name evidence="2" type="ORF">G9U52_25305</name>
</gene>
<dbReference type="EMBL" id="JAAOIW010000011">
    <property type="protein sequence ID" value="NHN33139.1"/>
    <property type="molecule type" value="Genomic_DNA"/>
</dbReference>
<keyword evidence="1" id="KW-0472">Membrane</keyword>
<sequence>MRIIKIVVILWLTVLVCIFTLPKLFHNPPDKKIPLPILLEESKVSPQVIAMVRESGENDGPLIGKSTATRERLQDVVRSFLSLINEGRLEEAGAMIDSNYLFDLMERDKPVNQLNYIQEYVHLFNIGEMKLAKITPPAEISRNMSCKVEIELQDGKILKLTIGLSEMTSAHDQQKQWYFREINRS</sequence>
<dbReference type="Proteomes" id="UP001165962">
    <property type="component" value="Unassembled WGS sequence"/>
</dbReference>
<keyword evidence="1" id="KW-0812">Transmembrane</keyword>
<keyword evidence="1" id="KW-1133">Transmembrane helix</keyword>
<feature type="transmembrane region" description="Helical" evidence="1">
    <location>
        <begin position="6"/>
        <end position="25"/>
    </location>
</feature>
<keyword evidence="3" id="KW-1185">Reference proteome</keyword>
<evidence type="ECO:0000313" key="3">
    <source>
        <dbReference type="Proteomes" id="UP001165962"/>
    </source>
</evidence>